<proteinExistence type="predicted"/>
<reference evidence="1" key="2">
    <citation type="submission" date="2022-01" db="EMBL/GenBank/DDBJ databases">
        <authorList>
            <person name="Yamashiro T."/>
            <person name="Shiraishi A."/>
            <person name="Satake H."/>
            <person name="Nakayama K."/>
        </authorList>
    </citation>
    <scope>NUCLEOTIDE SEQUENCE</scope>
</reference>
<keyword evidence="2" id="KW-1185">Reference proteome</keyword>
<accession>A0ABQ5AJS9</accession>
<organism evidence="1 2">
    <name type="scientific">Tanacetum coccineum</name>
    <dbReference type="NCBI Taxonomy" id="301880"/>
    <lineage>
        <taxon>Eukaryota</taxon>
        <taxon>Viridiplantae</taxon>
        <taxon>Streptophyta</taxon>
        <taxon>Embryophyta</taxon>
        <taxon>Tracheophyta</taxon>
        <taxon>Spermatophyta</taxon>
        <taxon>Magnoliopsida</taxon>
        <taxon>eudicotyledons</taxon>
        <taxon>Gunneridae</taxon>
        <taxon>Pentapetalae</taxon>
        <taxon>asterids</taxon>
        <taxon>campanulids</taxon>
        <taxon>Asterales</taxon>
        <taxon>Asteraceae</taxon>
        <taxon>Asteroideae</taxon>
        <taxon>Anthemideae</taxon>
        <taxon>Anthemidinae</taxon>
        <taxon>Tanacetum</taxon>
    </lineage>
</organism>
<sequence>MEESDILWKLTLLFPDLRVMVPISNLIVALAVVRNGVPKMKGLFSIFFDIQNHKVYGEYMCFDRLIFGPVLSSIHCLGLPYWHFYFGSHLSVVRGSAGCEFLEKAEHFSHSTVDFLALLEDGVLKSFHSFGVQSHVIPYSSLQK</sequence>
<dbReference type="Proteomes" id="UP001151760">
    <property type="component" value="Unassembled WGS sequence"/>
</dbReference>
<reference evidence="1" key="1">
    <citation type="journal article" date="2022" name="Int. J. Mol. Sci.">
        <title>Draft Genome of Tanacetum Coccineum: Genomic Comparison of Closely Related Tanacetum-Family Plants.</title>
        <authorList>
            <person name="Yamashiro T."/>
            <person name="Shiraishi A."/>
            <person name="Nakayama K."/>
            <person name="Satake H."/>
        </authorList>
    </citation>
    <scope>NUCLEOTIDE SEQUENCE</scope>
</reference>
<comment type="caution">
    <text evidence="1">The sequence shown here is derived from an EMBL/GenBank/DDBJ whole genome shotgun (WGS) entry which is preliminary data.</text>
</comment>
<protein>
    <submittedName>
        <fullName evidence="1">Uncharacterized protein</fullName>
    </submittedName>
</protein>
<dbReference type="EMBL" id="BQNB010012386">
    <property type="protein sequence ID" value="GJT02931.1"/>
    <property type="molecule type" value="Genomic_DNA"/>
</dbReference>
<evidence type="ECO:0000313" key="1">
    <source>
        <dbReference type="EMBL" id="GJT02931.1"/>
    </source>
</evidence>
<name>A0ABQ5AJS9_9ASTR</name>
<gene>
    <name evidence="1" type="ORF">Tco_0824100</name>
</gene>
<evidence type="ECO:0000313" key="2">
    <source>
        <dbReference type="Proteomes" id="UP001151760"/>
    </source>
</evidence>